<evidence type="ECO:0000313" key="1">
    <source>
        <dbReference type="EMBL" id="MCI44940.1"/>
    </source>
</evidence>
<keyword evidence="2" id="KW-1185">Reference proteome</keyword>
<evidence type="ECO:0000313" key="2">
    <source>
        <dbReference type="Proteomes" id="UP000265520"/>
    </source>
</evidence>
<name>A0A392SAE3_9FABA</name>
<proteinExistence type="predicted"/>
<protein>
    <submittedName>
        <fullName evidence="1">Uncharacterized protein</fullName>
    </submittedName>
</protein>
<dbReference type="AlphaFoldDB" id="A0A392SAE3"/>
<dbReference type="EMBL" id="LXQA010337376">
    <property type="protein sequence ID" value="MCI44940.1"/>
    <property type="molecule type" value="Genomic_DNA"/>
</dbReference>
<sequence>MRAAQGYWRVAPCCEQAVGVVSGRCASRRLIWRDALKENFKIGCITVTCALRRAYSAARQHQF</sequence>
<organism evidence="1 2">
    <name type="scientific">Trifolium medium</name>
    <dbReference type="NCBI Taxonomy" id="97028"/>
    <lineage>
        <taxon>Eukaryota</taxon>
        <taxon>Viridiplantae</taxon>
        <taxon>Streptophyta</taxon>
        <taxon>Embryophyta</taxon>
        <taxon>Tracheophyta</taxon>
        <taxon>Spermatophyta</taxon>
        <taxon>Magnoliopsida</taxon>
        <taxon>eudicotyledons</taxon>
        <taxon>Gunneridae</taxon>
        <taxon>Pentapetalae</taxon>
        <taxon>rosids</taxon>
        <taxon>fabids</taxon>
        <taxon>Fabales</taxon>
        <taxon>Fabaceae</taxon>
        <taxon>Papilionoideae</taxon>
        <taxon>50 kb inversion clade</taxon>
        <taxon>NPAAA clade</taxon>
        <taxon>Hologalegina</taxon>
        <taxon>IRL clade</taxon>
        <taxon>Trifolieae</taxon>
        <taxon>Trifolium</taxon>
    </lineage>
</organism>
<comment type="caution">
    <text evidence="1">The sequence shown here is derived from an EMBL/GenBank/DDBJ whole genome shotgun (WGS) entry which is preliminary data.</text>
</comment>
<accession>A0A392SAE3</accession>
<dbReference type="Proteomes" id="UP000265520">
    <property type="component" value="Unassembled WGS sequence"/>
</dbReference>
<reference evidence="1 2" key="1">
    <citation type="journal article" date="2018" name="Front. Plant Sci.">
        <title>Red Clover (Trifolium pratense) and Zigzag Clover (T. medium) - A Picture of Genomic Similarities and Differences.</title>
        <authorList>
            <person name="Dluhosova J."/>
            <person name="Istvanek J."/>
            <person name="Nedelnik J."/>
            <person name="Repkova J."/>
        </authorList>
    </citation>
    <scope>NUCLEOTIDE SEQUENCE [LARGE SCALE GENOMIC DNA]</scope>
    <source>
        <strain evidence="2">cv. 10/8</strain>
        <tissue evidence="1">Leaf</tissue>
    </source>
</reference>